<protein>
    <submittedName>
        <fullName evidence="3">Uncharacterized protein</fullName>
    </submittedName>
</protein>
<keyword evidence="2" id="KW-1133">Transmembrane helix</keyword>
<dbReference type="Proteomes" id="UP000800035">
    <property type="component" value="Unassembled WGS sequence"/>
</dbReference>
<reference evidence="3" key="1">
    <citation type="journal article" date="2020" name="Stud. Mycol.">
        <title>101 Dothideomycetes genomes: a test case for predicting lifestyles and emergence of pathogens.</title>
        <authorList>
            <person name="Haridas S."/>
            <person name="Albert R."/>
            <person name="Binder M."/>
            <person name="Bloem J."/>
            <person name="Labutti K."/>
            <person name="Salamov A."/>
            <person name="Andreopoulos B."/>
            <person name="Baker S."/>
            <person name="Barry K."/>
            <person name="Bills G."/>
            <person name="Bluhm B."/>
            <person name="Cannon C."/>
            <person name="Castanera R."/>
            <person name="Culley D."/>
            <person name="Daum C."/>
            <person name="Ezra D."/>
            <person name="Gonzalez J."/>
            <person name="Henrissat B."/>
            <person name="Kuo A."/>
            <person name="Liang C."/>
            <person name="Lipzen A."/>
            <person name="Lutzoni F."/>
            <person name="Magnuson J."/>
            <person name="Mondo S."/>
            <person name="Nolan M."/>
            <person name="Ohm R."/>
            <person name="Pangilinan J."/>
            <person name="Park H.-J."/>
            <person name="Ramirez L."/>
            <person name="Alfaro M."/>
            <person name="Sun H."/>
            <person name="Tritt A."/>
            <person name="Yoshinaga Y."/>
            <person name="Zwiers L.-H."/>
            <person name="Turgeon B."/>
            <person name="Goodwin S."/>
            <person name="Spatafora J."/>
            <person name="Crous P."/>
            <person name="Grigoriev I."/>
        </authorList>
    </citation>
    <scope>NUCLEOTIDE SEQUENCE</scope>
    <source>
        <strain evidence="3">CBS 675.92</strain>
    </source>
</reference>
<keyword evidence="2" id="KW-0472">Membrane</keyword>
<dbReference type="EMBL" id="ML977018">
    <property type="protein sequence ID" value="KAF1951378.1"/>
    <property type="molecule type" value="Genomic_DNA"/>
</dbReference>
<organism evidence="3 4">
    <name type="scientific">Byssothecium circinans</name>
    <dbReference type="NCBI Taxonomy" id="147558"/>
    <lineage>
        <taxon>Eukaryota</taxon>
        <taxon>Fungi</taxon>
        <taxon>Dikarya</taxon>
        <taxon>Ascomycota</taxon>
        <taxon>Pezizomycotina</taxon>
        <taxon>Dothideomycetes</taxon>
        <taxon>Pleosporomycetidae</taxon>
        <taxon>Pleosporales</taxon>
        <taxon>Massarineae</taxon>
        <taxon>Massarinaceae</taxon>
        <taxon>Byssothecium</taxon>
    </lineage>
</organism>
<feature type="transmembrane region" description="Helical" evidence="2">
    <location>
        <begin position="32"/>
        <end position="57"/>
    </location>
</feature>
<sequence length="95" mass="10221">MPAIDAPHHRRAPSSTLEDTTHPAHGIGSGEIIIGAVVALCLLSAIIPFISCCWEIWTSKLRGRSRVGKDETDLEATAEDWDAETLNVGVRPSCV</sequence>
<keyword evidence="4" id="KW-1185">Reference proteome</keyword>
<feature type="region of interest" description="Disordered" evidence="1">
    <location>
        <begin position="1"/>
        <end position="23"/>
    </location>
</feature>
<evidence type="ECO:0000313" key="4">
    <source>
        <dbReference type="Proteomes" id="UP000800035"/>
    </source>
</evidence>
<gene>
    <name evidence="3" type="ORF">CC80DRAFT_553487</name>
</gene>
<evidence type="ECO:0000256" key="2">
    <source>
        <dbReference type="SAM" id="Phobius"/>
    </source>
</evidence>
<accession>A0A6A5TGA6</accession>
<keyword evidence="2" id="KW-0812">Transmembrane</keyword>
<dbReference type="AlphaFoldDB" id="A0A6A5TGA6"/>
<evidence type="ECO:0000313" key="3">
    <source>
        <dbReference type="EMBL" id="KAF1951378.1"/>
    </source>
</evidence>
<evidence type="ECO:0000256" key="1">
    <source>
        <dbReference type="SAM" id="MobiDB-lite"/>
    </source>
</evidence>
<proteinExistence type="predicted"/>
<name>A0A6A5TGA6_9PLEO</name>